<sequence>MSAKKKSKTRSAVHAATVITLLAASAYLTVELRKEEQAGAPGVQSVGAPRHTGKQIWERLQNPDRTVLRDKDGQVLATFTDNARTATLTGPSRTFAEPAATTSRVVTEDWVRLMPEPWRKGAENERWFKDWFAKNYGSRADDVFAMAFQYVQGVPAKKNGEGIPDKEQARSLDASGYQRLVWGRRAHYPLAASDTAGGGLPRTANGMARSRIGADIIPLKGVGPAHRPRSADLLQPGDLAFFKLDAHAKHRVDHVGIYLGHDADGQQIFLSSRKEANGPTLGDENGTSRPDGSGDHPRTLRSAKRL</sequence>
<dbReference type="PATRIC" id="fig|66876.3.peg.5557"/>
<comment type="caution">
    <text evidence="2">The sequence shown here is derived from an EMBL/GenBank/DDBJ whole genome shotgun (WGS) entry which is preliminary data.</text>
</comment>
<proteinExistence type="predicted"/>
<evidence type="ECO:0000256" key="1">
    <source>
        <dbReference type="SAM" id="MobiDB-lite"/>
    </source>
</evidence>
<dbReference type="RefSeq" id="WP_053925895.1">
    <property type="nucleotide sequence ID" value="NZ_LGKG01000150.1"/>
</dbReference>
<evidence type="ECO:0000313" key="2">
    <source>
        <dbReference type="EMBL" id="KPC61277.1"/>
    </source>
</evidence>
<feature type="region of interest" description="Disordered" evidence="1">
    <location>
        <begin position="275"/>
        <end position="306"/>
    </location>
</feature>
<keyword evidence="3" id="KW-1185">Reference proteome</keyword>
<organism evidence="2 3">
    <name type="scientific">Streptomyces chattanoogensis</name>
    <dbReference type="NCBI Taxonomy" id="66876"/>
    <lineage>
        <taxon>Bacteria</taxon>
        <taxon>Bacillati</taxon>
        <taxon>Actinomycetota</taxon>
        <taxon>Actinomycetes</taxon>
        <taxon>Kitasatosporales</taxon>
        <taxon>Streptomycetaceae</taxon>
        <taxon>Streptomyces</taxon>
    </lineage>
</organism>
<dbReference type="AlphaFoldDB" id="A0A0N0XTG9"/>
<accession>A0A0N0XTG9</accession>
<reference evidence="3" key="1">
    <citation type="submission" date="2015-07" db="EMBL/GenBank/DDBJ databases">
        <authorList>
            <person name="Ju K.-S."/>
            <person name="Doroghazi J.R."/>
            <person name="Metcalf W.W."/>
        </authorList>
    </citation>
    <scope>NUCLEOTIDE SEQUENCE [LARGE SCALE GENOMIC DNA]</scope>
    <source>
        <strain evidence="3">NRRL ISP-5002</strain>
    </source>
</reference>
<gene>
    <name evidence="2" type="ORF">ADL29_25325</name>
</gene>
<name>A0A0N0XTG9_9ACTN</name>
<evidence type="ECO:0008006" key="4">
    <source>
        <dbReference type="Google" id="ProtNLM"/>
    </source>
</evidence>
<dbReference type="EMBL" id="LGKG01000150">
    <property type="protein sequence ID" value="KPC61277.1"/>
    <property type="molecule type" value="Genomic_DNA"/>
</dbReference>
<dbReference type="InterPro" id="IPR038765">
    <property type="entry name" value="Papain-like_cys_pep_sf"/>
</dbReference>
<protein>
    <recommendedName>
        <fullName evidence="4">NlpC/P60 domain-containing protein</fullName>
    </recommendedName>
</protein>
<evidence type="ECO:0000313" key="3">
    <source>
        <dbReference type="Proteomes" id="UP000037982"/>
    </source>
</evidence>
<dbReference type="Proteomes" id="UP000037982">
    <property type="component" value="Unassembled WGS sequence"/>
</dbReference>
<dbReference type="Gene3D" id="3.90.1720.10">
    <property type="entry name" value="endopeptidase domain like (from Nostoc punctiforme)"/>
    <property type="match status" value="1"/>
</dbReference>
<dbReference type="SUPFAM" id="SSF54001">
    <property type="entry name" value="Cysteine proteinases"/>
    <property type="match status" value="1"/>
</dbReference>